<feature type="region of interest" description="Disordered" evidence="1">
    <location>
        <begin position="457"/>
        <end position="488"/>
    </location>
</feature>
<gene>
    <name evidence="3" type="ORF">C7387_1706</name>
</gene>
<dbReference type="Proteomes" id="UP000267341">
    <property type="component" value="Unassembled WGS sequence"/>
</dbReference>
<dbReference type="EMBL" id="RBIZ01000003">
    <property type="protein sequence ID" value="RKR64987.1"/>
    <property type="molecule type" value="Genomic_DNA"/>
</dbReference>
<evidence type="ECO:0000256" key="1">
    <source>
        <dbReference type="SAM" id="MobiDB-lite"/>
    </source>
</evidence>
<feature type="compositionally biased region" description="Polar residues" evidence="1">
    <location>
        <begin position="103"/>
        <end position="122"/>
    </location>
</feature>
<proteinExistence type="predicted"/>
<protein>
    <recommendedName>
        <fullName evidence="2">Autotransporter domain-containing protein</fullName>
    </recommendedName>
</protein>
<organism evidence="3 4">
    <name type="scientific">Yokenella regensburgei</name>
    <dbReference type="NCBI Taxonomy" id="158877"/>
    <lineage>
        <taxon>Bacteria</taxon>
        <taxon>Pseudomonadati</taxon>
        <taxon>Pseudomonadota</taxon>
        <taxon>Gammaproteobacteria</taxon>
        <taxon>Enterobacterales</taxon>
        <taxon>Enterobacteriaceae</taxon>
        <taxon>Yokenella</taxon>
    </lineage>
</organism>
<feature type="region of interest" description="Disordered" evidence="1">
    <location>
        <begin position="515"/>
        <end position="549"/>
    </location>
</feature>
<accession>A0ABX9S3D5</accession>
<sequence length="859" mass="92149">MEKKLLTLLIGAVLSNQSIAKQNTTENNKNYSTSHILVSIEDVSSPWLLDGDSSAITGLAYPNYWSSPNNLIIAGNLNKRASVIYLGSDGTLHKQDLGTLRSDNSGESNVSAISNDGTTIVGSSDHDNSRLKTGYVSLRNADGSYGKMTPLGSLTSGGPGVNPYAVSSSGNLIVGSGFSRQGVEHLGDYINHAFYSFRNDDGSYQAPQEVAGFGGFTGERSSTAYGVGKLVFGGSNEFLVGGMNHLMEKDSKEQAFIAYKIKDKNEFYHAYSLGSLIGSSGWSEARGTDGSSAIVGASDNIRGGKSAFVSLLQATIKENSMSSNPNGMDDSGNSYKWHMIDLGTAKINNTGSSTALAISPDAEVIVGESANDKTTENQAFFTYRIGVKDRIADFETKDFSKPVTLGSLKSDGGGWSTATSITRSVDGFIVGGQSDTDSGNKHSFLVRLKANDYFEPLPPPVVESTDTVPPLIPDPPAPEPVPPAPEPVPPVPEPVPPVPEPVPPAPEPVPPVPEPVPPAPEPVPPAPEPVPPAPEPVPPAPEPVPPAPAPDVTPSKLVDIDNTFNSIEKNAKNLNTLLSLKQYQLRDLMDRDCSSEFGNYCVGVGSYFNNVGHTDSTGAWATFAYKPTPKFRAGISIDSNINEQNKYGYDLQNRKPTVGVFAVYSPSDDFSLRLSAAYGNDKYEVTRKGFSNIENGKGTSRMESFALGLSGKYVLLESKNYDLSILSGVNYTSIKSSGYKESADLDFPLEYGKVDLNTTTIHAGLKTSYIINDSVIMGLKTSIEQNLNYKQDSYSASNKYLGSYINNDVDATKTRLSARPYLNISFNKQHSLHADLSWERSRVGGGSDLNTSLNYNYNF</sequence>
<name>A0ABX9S3D5_9ENTR</name>
<dbReference type="InterPro" id="IPR005546">
    <property type="entry name" value="Autotransporte_beta"/>
</dbReference>
<dbReference type="PRINTS" id="PR01217">
    <property type="entry name" value="PRICHEXTENSN"/>
</dbReference>
<evidence type="ECO:0000259" key="2">
    <source>
        <dbReference type="PROSITE" id="PS51208"/>
    </source>
</evidence>
<dbReference type="GeneID" id="66906600"/>
<feature type="region of interest" description="Disordered" evidence="1">
    <location>
        <begin position="103"/>
        <end position="126"/>
    </location>
</feature>
<comment type="caution">
    <text evidence="3">The sequence shown here is derived from an EMBL/GenBank/DDBJ whole genome shotgun (WGS) entry which is preliminary data.</text>
</comment>
<evidence type="ECO:0000313" key="3">
    <source>
        <dbReference type="EMBL" id="RKR64987.1"/>
    </source>
</evidence>
<feature type="domain" description="Autotransporter" evidence="2">
    <location>
        <begin position="592"/>
        <end position="859"/>
    </location>
</feature>
<feature type="compositionally biased region" description="Pro residues" evidence="1">
    <location>
        <begin position="470"/>
        <end position="488"/>
    </location>
</feature>
<dbReference type="Gene3D" id="2.40.128.130">
    <property type="entry name" value="Autotransporter beta-domain"/>
    <property type="match status" value="1"/>
</dbReference>
<dbReference type="RefSeq" id="WP_211326891.1">
    <property type="nucleotide sequence ID" value="NZ_RBIZ01000003.1"/>
</dbReference>
<dbReference type="PROSITE" id="PS51208">
    <property type="entry name" value="AUTOTRANSPORTER"/>
    <property type="match status" value="1"/>
</dbReference>
<dbReference type="SUPFAM" id="SSF103515">
    <property type="entry name" value="Autotransporter"/>
    <property type="match status" value="1"/>
</dbReference>
<keyword evidence="4" id="KW-1185">Reference proteome</keyword>
<dbReference type="InterPro" id="IPR036709">
    <property type="entry name" value="Autotransporte_beta_dom_sf"/>
</dbReference>
<evidence type="ECO:0000313" key="4">
    <source>
        <dbReference type="Proteomes" id="UP000267341"/>
    </source>
</evidence>
<reference evidence="3 4" key="1">
    <citation type="submission" date="2018-10" db="EMBL/GenBank/DDBJ databases">
        <title>Genomic Encyclopedia of Type Strains, Phase IV (KMG-IV): sequencing the most valuable type-strain genomes for metagenomic binning, comparative biology and taxonomic classification.</title>
        <authorList>
            <person name="Goeker M."/>
        </authorList>
    </citation>
    <scope>NUCLEOTIDE SEQUENCE [LARGE SCALE GENOMIC DNA]</scope>
    <source>
        <strain evidence="3 4">DSM 5079</strain>
    </source>
</reference>